<dbReference type="PRINTS" id="PR00109">
    <property type="entry name" value="TYRKINASE"/>
</dbReference>
<evidence type="ECO:0000259" key="3">
    <source>
        <dbReference type="PROSITE" id="PS50011"/>
    </source>
</evidence>
<dbReference type="InterPro" id="IPR050122">
    <property type="entry name" value="RTK"/>
</dbReference>
<dbReference type="PANTHER" id="PTHR24416:SF611">
    <property type="entry name" value="TYROSINE-PROTEIN KINASE TRANSMEMBRANE RECEPTOR ROR"/>
    <property type="match status" value="1"/>
</dbReference>
<dbReference type="GO" id="GO:0005524">
    <property type="term" value="F:ATP binding"/>
    <property type="evidence" value="ECO:0007669"/>
    <property type="project" value="InterPro"/>
</dbReference>
<evidence type="ECO:0000256" key="2">
    <source>
        <dbReference type="SAM" id="Phobius"/>
    </source>
</evidence>
<evidence type="ECO:0000313" key="5">
    <source>
        <dbReference type="Proteomes" id="UP001292094"/>
    </source>
</evidence>
<evidence type="ECO:0000256" key="1">
    <source>
        <dbReference type="SAM" id="MobiDB-lite"/>
    </source>
</evidence>
<keyword evidence="5" id="KW-1185">Reference proteome</keyword>
<gene>
    <name evidence="4" type="ORF">Pmani_031403</name>
</gene>
<dbReference type="PROSITE" id="PS00109">
    <property type="entry name" value="PROTEIN_KINASE_TYR"/>
    <property type="match status" value="1"/>
</dbReference>
<dbReference type="SUPFAM" id="SSF56112">
    <property type="entry name" value="Protein kinase-like (PK-like)"/>
    <property type="match status" value="1"/>
</dbReference>
<dbReference type="Pfam" id="PF07714">
    <property type="entry name" value="PK_Tyr_Ser-Thr"/>
    <property type="match status" value="1"/>
</dbReference>
<dbReference type="InterPro" id="IPR008266">
    <property type="entry name" value="Tyr_kinase_AS"/>
</dbReference>
<sequence length="574" mass="61776">MELYGCNYTDGLVSYSVGGEPYKRLVGVDENVGAGVGETVGVGEGLLFDGRVGGAEDPPTPLLHQGVEGLEPAPDTPVVMIFNFDVMRRFKALYLYLITSQPGPKPRIEACVKFGSNTSTFDSTPSPPAYTFPSKVLLPPGPHNLTLDLHLRPATSLLLEVDVIGLEVDILEVYFESSPCGCKLGEWEKNTPTSPEEHTLSRPPPHPPTDDVWAVYTAHQHRAYVGVAVGFSVGAGVLILVWAGLWVPSVTGPWLTCVYRHDPPTTTPTTPPITPPITPTPTPTLLSPGRITRTDLLASGAFATLSVCVLCDEGEEEEGHLDQHTMRSSQQAALISVSAHKVAPPATRQAQLLCSLCHENVCGLVGVLVGGPVVGVTVSELVGLVRGVAAGMAYLESRHVTHTDLAARNVLVVGGVVKVTQVGSALPRYSSDYWRPPDGRGPAPLRWCSPEALCQGEFSSSSDVWSFGVVVWEILTLARRQPHHHLSDDLLFHALVTTFRHITTTTTTTNTLHHPASTTAPQHTYATPQLVLPAPAWCPREVEEVMTSCWRPHPTQRPTFASVFASLSRTPALC</sequence>
<proteinExistence type="predicted"/>
<organism evidence="4 5">
    <name type="scientific">Petrolisthes manimaculis</name>
    <dbReference type="NCBI Taxonomy" id="1843537"/>
    <lineage>
        <taxon>Eukaryota</taxon>
        <taxon>Metazoa</taxon>
        <taxon>Ecdysozoa</taxon>
        <taxon>Arthropoda</taxon>
        <taxon>Crustacea</taxon>
        <taxon>Multicrustacea</taxon>
        <taxon>Malacostraca</taxon>
        <taxon>Eumalacostraca</taxon>
        <taxon>Eucarida</taxon>
        <taxon>Decapoda</taxon>
        <taxon>Pleocyemata</taxon>
        <taxon>Anomura</taxon>
        <taxon>Galatheoidea</taxon>
        <taxon>Porcellanidae</taxon>
        <taxon>Petrolisthes</taxon>
    </lineage>
</organism>
<keyword evidence="2" id="KW-1133">Transmembrane helix</keyword>
<dbReference type="GO" id="GO:0043235">
    <property type="term" value="C:receptor complex"/>
    <property type="evidence" value="ECO:0007669"/>
    <property type="project" value="TreeGrafter"/>
</dbReference>
<dbReference type="InterPro" id="IPR011009">
    <property type="entry name" value="Kinase-like_dom_sf"/>
</dbReference>
<dbReference type="GO" id="GO:0007169">
    <property type="term" value="P:cell surface receptor protein tyrosine kinase signaling pathway"/>
    <property type="evidence" value="ECO:0007669"/>
    <property type="project" value="TreeGrafter"/>
</dbReference>
<dbReference type="Gene3D" id="1.10.510.10">
    <property type="entry name" value="Transferase(Phosphotransferase) domain 1"/>
    <property type="match status" value="1"/>
</dbReference>
<name>A0AAE1NTT6_9EUCA</name>
<feature type="region of interest" description="Disordered" evidence="1">
    <location>
        <begin position="187"/>
        <end position="206"/>
    </location>
</feature>
<dbReference type="GO" id="GO:0004714">
    <property type="term" value="F:transmembrane receptor protein tyrosine kinase activity"/>
    <property type="evidence" value="ECO:0007669"/>
    <property type="project" value="TreeGrafter"/>
</dbReference>
<feature type="compositionally biased region" description="Basic and acidic residues" evidence="1">
    <location>
        <begin position="187"/>
        <end position="200"/>
    </location>
</feature>
<dbReference type="InterPro" id="IPR000719">
    <property type="entry name" value="Prot_kinase_dom"/>
</dbReference>
<dbReference type="EMBL" id="JAWZYT010003931">
    <property type="protein sequence ID" value="KAK4296079.1"/>
    <property type="molecule type" value="Genomic_DNA"/>
</dbReference>
<comment type="caution">
    <text evidence="4">The sequence shown here is derived from an EMBL/GenBank/DDBJ whole genome shotgun (WGS) entry which is preliminary data.</text>
</comment>
<evidence type="ECO:0000313" key="4">
    <source>
        <dbReference type="EMBL" id="KAK4296079.1"/>
    </source>
</evidence>
<keyword evidence="2" id="KW-0472">Membrane</keyword>
<reference evidence="4" key="1">
    <citation type="submission" date="2023-11" db="EMBL/GenBank/DDBJ databases">
        <title>Genome assemblies of two species of porcelain crab, Petrolisthes cinctipes and Petrolisthes manimaculis (Anomura: Porcellanidae).</title>
        <authorList>
            <person name="Angst P."/>
        </authorList>
    </citation>
    <scope>NUCLEOTIDE SEQUENCE</scope>
    <source>
        <strain evidence="4">PB745_02</strain>
        <tissue evidence="4">Gill</tissue>
    </source>
</reference>
<feature type="transmembrane region" description="Helical" evidence="2">
    <location>
        <begin position="223"/>
        <end position="247"/>
    </location>
</feature>
<dbReference type="AlphaFoldDB" id="A0AAE1NTT6"/>
<accession>A0AAE1NTT6</accession>
<keyword evidence="2" id="KW-0812">Transmembrane</keyword>
<dbReference type="GO" id="GO:0005886">
    <property type="term" value="C:plasma membrane"/>
    <property type="evidence" value="ECO:0007669"/>
    <property type="project" value="TreeGrafter"/>
</dbReference>
<feature type="domain" description="Protein kinase" evidence="3">
    <location>
        <begin position="227"/>
        <end position="573"/>
    </location>
</feature>
<protein>
    <recommendedName>
        <fullName evidence="3">Protein kinase domain-containing protein</fullName>
    </recommendedName>
</protein>
<dbReference type="PANTHER" id="PTHR24416">
    <property type="entry name" value="TYROSINE-PROTEIN KINASE RECEPTOR"/>
    <property type="match status" value="1"/>
</dbReference>
<dbReference type="PROSITE" id="PS50011">
    <property type="entry name" value="PROTEIN_KINASE_DOM"/>
    <property type="match status" value="1"/>
</dbReference>
<dbReference type="Proteomes" id="UP001292094">
    <property type="component" value="Unassembled WGS sequence"/>
</dbReference>
<dbReference type="InterPro" id="IPR001245">
    <property type="entry name" value="Ser-Thr/Tyr_kinase_cat_dom"/>
</dbReference>